<dbReference type="HOGENOM" id="CLU_076074_0_0_9"/>
<keyword evidence="2" id="KW-1185">Reference proteome</keyword>
<dbReference type="Gene3D" id="3.10.450.50">
    <property type="match status" value="1"/>
</dbReference>
<dbReference type="STRING" id="1116391.PM3016_5446"/>
<dbReference type="InterPro" id="IPR004027">
    <property type="entry name" value="SEC_C_motif"/>
</dbReference>
<sequence>MANKIGRNDLCFCGSGLKYKRCCINKKQEKRKYLAEFALHTYSSHASIFYPNDMGNFDFSNFKYHIYMINLIPRLTFVKDTLRVAEEAISVAVRVQTETADYVEDFNFKFKSSIDHRTLNIEFDKPLRSIQITDSQGKGTIFRVLPFYLRNTPGKIDCEILYIGQSFGKEGERQALDRLKSHSTLQEIQSDLLFNGTVRDLAISLWEFTPKLFSLFDGKSKVYDVSESEDIQHMMQIIKDPPLHINKQIINITEAALINYFKPEFNDKLKNNFPDVNHSGYKEYYDLDYNSLIVEIDPETISANMYTKEKNYNILKPIQYGLHPENVRKSMFEIFE</sequence>
<evidence type="ECO:0000313" key="2">
    <source>
        <dbReference type="Proteomes" id="UP000007523"/>
    </source>
</evidence>
<dbReference type="Pfam" id="PF02810">
    <property type="entry name" value="SEC-C"/>
    <property type="match status" value="1"/>
</dbReference>
<name>H6NDU7_9BACL</name>
<protein>
    <recommendedName>
        <fullName evidence="3">SEC-C motif domain-containing protein</fullName>
    </recommendedName>
</protein>
<dbReference type="SUPFAM" id="SSF103642">
    <property type="entry name" value="Sec-C motif"/>
    <property type="match status" value="1"/>
</dbReference>
<dbReference type="RefSeq" id="WP_014371582.1">
    <property type="nucleotide sequence ID" value="NC_016935.1"/>
</dbReference>
<evidence type="ECO:0008006" key="3">
    <source>
        <dbReference type="Google" id="ProtNLM"/>
    </source>
</evidence>
<dbReference type="KEGG" id="pmq:PM3016_5446"/>
<reference evidence="1 2" key="1">
    <citation type="journal article" date="2012" name="J. Bacteriol.">
        <title>Complete Genome Sequence of Paenibacillus mucilaginosus 3016, a Bacterium Functional as Microbial Fertilizer.</title>
        <authorList>
            <person name="Ma M."/>
            <person name="Wang Z."/>
            <person name="Li L."/>
            <person name="Jiang X."/>
            <person name="Guan D."/>
            <person name="Cao F."/>
            <person name="Chen H."/>
            <person name="Wang X."/>
            <person name="Shen D."/>
            <person name="Du B."/>
            <person name="Li J."/>
        </authorList>
    </citation>
    <scope>NUCLEOTIDE SEQUENCE [LARGE SCALE GENOMIC DNA]</scope>
    <source>
        <strain evidence="1 2">3016</strain>
    </source>
</reference>
<evidence type="ECO:0000313" key="1">
    <source>
        <dbReference type="EMBL" id="AFC32146.1"/>
    </source>
</evidence>
<accession>H6NDU7</accession>
<gene>
    <name evidence="1" type="ORF">PM3016_5446</name>
</gene>
<dbReference type="AlphaFoldDB" id="H6NDU7"/>
<proteinExistence type="predicted"/>
<dbReference type="Proteomes" id="UP000007523">
    <property type="component" value="Chromosome"/>
</dbReference>
<dbReference type="EMBL" id="CP003235">
    <property type="protein sequence ID" value="AFC32146.1"/>
    <property type="molecule type" value="Genomic_DNA"/>
</dbReference>
<organism evidence="1 2">
    <name type="scientific">Paenibacillus mucilaginosus 3016</name>
    <dbReference type="NCBI Taxonomy" id="1116391"/>
    <lineage>
        <taxon>Bacteria</taxon>
        <taxon>Bacillati</taxon>
        <taxon>Bacillota</taxon>
        <taxon>Bacilli</taxon>
        <taxon>Bacillales</taxon>
        <taxon>Paenibacillaceae</taxon>
        <taxon>Paenibacillus</taxon>
    </lineage>
</organism>